<accession>A0A917H4B1</accession>
<dbReference type="Proteomes" id="UP000647241">
    <property type="component" value="Unassembled WGS sequence"/>
</dbReference>
<evidence type="ECO:0000313" key="3">
    <source>
        <dbReference type="Proteomes" id="UP000647241"/>
    </source>
</evidence>
<name>A0A917H4B1_9BACT</name>
<protein>
    <recommendedName>
        <fullName evidence="4">LVIVD repeat-containing protein</fullName>
    </recommendedName>
</protein>
<gene>
    <name evidence="2" type="ORF">GCM10011585_06070</name>
</gene>
<feature type="signal peptide" evidence="1">
    <location>
        <begin position="1"/>
        <end position="26"/>
    </location>
</feature>
<dbReference type="EMBL" id="BMGT01000001">
    <property type="protein sequence ID" value="GGG66973.1"/>
    <property type="molecule type" value="Genomic_DNA"/>
</dbReference>
<reference evidence="2" key="2">
    <citation type="submission" date="2020-09" db="EMBL/GenBank/DDBJ databases">
        <authorList>
            <person name="Sun Q."/>
            <person name="Zhou Y."/>
        </authorList>
    </citation>
    <scope>NUCLEOTIDE SEQUENCE</scope>
    <source>
        <strain evidence="2">CGMCC 1.12997</strain>
    </source>
</reference>
<dbReference type="AlphaFoldDB" id="A0A917H4B1"/>
<evidence type="ECO:0008006" key="4">
    <source>
        <dbReference type="Google" id="ProtNLM"/>
    </source>
</evidence>
<reference evidence="2" key="1">
    <citation type="journal article" date="2014" name="Int. J. Syst. Evol. Microbiol.">
        <title>Complete genome sequence of Corynebacterium casei LMG S-19264T (=DSM 44701T), isolated from a smear-ripened cheese.</title>
        <authorList>
            <consortium name="US DOE Joint Genome Institute (JGI-PGF)"/>
            <person name="Walter F."/>
            <person name="Albersmeier A."/>
            <person name="Kalinowski J."/>
            <person name="Ruckert C."/>
        </authorList>
    </citation>
    <scope>NUCLEOTIDE SEQUENCE</scope>
    <source>
        <strain evidence="2">CGMCC 1.12997</strain>
    </source>
</reference>
<evidence type="ECO:0000313" key="2">
    <source>
        <dbReference type="EMBL" id="GGG66973.1"/>
    </source>
</evidence>
<keyword evidence="3" id="KW-1185">Reference proteome</keyword>
<sequence length="565" mass="58562">MNGFTSSPRIAITCRALTLLALSAVATGLTASAQTFTPGNIVVSRSVYSATPDSVTIGQTLPPGCVPNSKNKVTCGTAALDGTYPYVFNNVTVSDPSFGITSPIFLDVMTPTGSLITSMQVPNSSTTSGDQLVTSFSSKSEESLHLSTDGSYLTFMDYVAPLNTIDVSNANTPAVIDPTNPVPGAYYRAVATVNAQGQFSFTETNAYSGNNGRSALYVNTNGNNFFYTVGNAGNGGNPEPKQVVNGAGVQIIPAILNQSESSQTPGFPTPVASFSVTQLGDAADKVGKDDNFRGMTLYNNVLYVTKGSGGNGVNTVYFVDTTGKACPAGSATPGVGLPIPGAPLPTTNLAPTYNSATGLESNMCILAGFPTVSNKTSNPVAYPFGLWFADATTLYVADEGDGVNTYDPNSNSYTDAAGPTNTGGLQKWIFNSSTQTWQLAYTLTTGLNLGTPYTVAGFPTGYNNGTDGTNLPWAPATDGLRNIIGTIVGNRIQGYSVVIWAVSSTVSGNGDQGADPNKLYLITDRLSNTSAAVAAHETFTDLRDAANGEVLRGVSFTPGTPVTSY</sequence>
<dbReference type="RefSeq" id="WP_188552645.1">
    <property type="nucleotide sequence ID" value="NZ_BMGT01000001.1"/>
</dbReference>
<proteinExistence type="predicted"/>
<organism evidence="2 3">
    <name type="scientific">Edaphobacter dinghuensis</name>
    <dbReference type="NCBI Taxonomy" id="1560005"/>
    <lineage>
        <taxon>Bacteria</taxon>
        <taxon>Pseudomonadati</taxon>
        <taxon>Acidobacteriota</taxon>
        <taxon>Terriglobia</taxon>
        <taxon>Terriglobales</taxon>
        <taxon>Acidobacteriaceae</taxon>
        <taxon>Edaphobacter</taxon>
    </lineage>
</organism>
<comment type="caution">
    <text evidence="2">The sequence shown here is derived from an EMBL/GenBank/DDBJ whole genome shotgun (WGS) entry which is preliminary data.</text>
</comment>
<evidence type="ECO:0000256" key="1">
    <source>
        <dbReference type="SAM" id="SignalP"/>
    </source>
</evidence>
<keyword evidence="1" id="KW-0732">Signal</keyword>
<feature type="chain" id="PRO_5037229911" description="LVIVD repeat-containing protein" evidence="1">
    <location>
        <begin position="27"/>
        <end position="565"/>
    </location>
</feature>